<reference evidence="2" key="1">
    <citation type="journal article" date="2019" name="Int. J. Syst. Evol. Microbiol.">
        <title>The Global Catalogue of Microorganisms (GCM) 10K type strain sequencing project: providing services to taxonomists for standard genome sequencing and annotation.</title>
        <authorList>
            <consortium name="The Broad Institute Genomics Platform"/>
            <consortium name="The Broad Institute Genome Sequencing Center for Infectious Disease"/>
            <person name="Wu L."/>
            <person name="Ma J."/>
        </authorList>
    </citation>
    <scope>NUCLEOTIDE SEQUENCE [LARGE SCALE GENOMIC DNA]</scope>
    <source>
        <strain evidence="2">NBRC 101365</strain>
    </source>
</reference>
<accession>A0ABQ6CIE0</accession>
<proteinExistence type="predicted"/>
<protein>
    <submittedName>
        <fullName evidence="1">Uncharacterized protein</fullName>
    </submittedName>
</protein>
<dbReference type="EMBL" id="BSPC01000007">
    <property type="protein sequence ID" value="GLS18021.1"/>
    <property type="molecule type" value="Genomic_DNA"/>
</dbReference>
<dbReference type="RefSeq" id="WP_284310848.1">
    <property type="nucleotide sequence ID" value="NZ_BSPC01000007.1"/>
</dbReference>
<sequence length="71" mass="7964">MLGLTPGPSALALAFVASRSFEKPYLLPPLQLRIFYHRRVAEVDDALPKISGYWRSEYAVGRLMIRGLSNS</sequence>
<gene>
    <name evidence="1" type="ORF">GCM10007874_10370</name>
</gene>
<dbReference type="Proteomes" id="UP001156882">
    <property type="component" value="Unassembled WGS sequence"/>
</dbReference>
<evidence type="ECO:0000313" key="2">
    <source>
        <dbReference type="Proteomes" id="UP001156882"/>
    </source>
</evidence>
<evidence type="ECO:0000313" key="1">
    <source>
        <dbReference type="EMBL" id="GLS18021.1"/>
    </source>
</evidence>
<organism evidence="1 2">
    <name type="scientific">Labrys miyagiensis</name>
    <dbReference type="NCBI Taxonomy" id="346912"/>
    <lineage>
        <taxon>Bacteria</taxon>
        <taxon>Pseudomonadati</taxon>
        <taxon>Pseudomonadota</taxon>
        <taxon>Alphaproteobacteria</taxon>
        <taxon>Hyphomicrobiales</taxon>
        <taxon>Xanthobacteraceae</taxon>
        <taxon>Labrys</taxon>
    </lineage>
</organism>
<name>A0ABQ6CIE0_9HYPH</name>
<comment type="caution">
    <text evidence="1">The sequence shown here is derived from an EMBL/GenBank/DDBJ whole genome shotgun (WGS) entry which is preliminary data.</text>
</comment>
<keyword evidence="2" id="KW-1185">Reference proteome</keyword>